<dbReference type="EMBL" id="SWJQ01003039">
    <property type="protein sequence ID" value="TRZ06027.1"/>
    <property type="molecule type" value="Genomic_DNA"/>
</dbReference>
<proteinExistence type="predicted"/>
<keyword evidence="2" id="KW-1185">Reference proteome</keyword>
<protein>
    <submittedName>
        <fullName evidence="1">Uncharacterized protein</fullName>
    </submittedName>
</protein>
<sequence length="171" mass="19515">MAPNSRIWRVGMDRESRICGVGSDRGLGTPKSTKFPNLWGGNEWEYRICGVGVDGNPGFLGWDGIGILESQNPKFLGWEWSEIPHSWDEIDLGSGNPEFMGWDQIGIQESQIYRLGWVWDPKIPKIPEFLGWEWSGIPNLWGGIDLRSRNPKFMGWDQFGIPKFLNFWGGN</sequence>
<evidence type="ECO:0000313" key="1">
    <source>
        <dbReference type="EMBL" id="TRZ06027.1"/>
    </source>
</evidence>
<gene>
    <name evidence="1" type="ORF">HGM15179_021079</name>
</gene>
<comment type="caution">
    <text evidence="1">The sequence shown here is derived from an EMBL/GenBank/DDBJ whole genome shotgun (WGS) entry which is preliminary data.</text>
</comment>
<organism evidence="1 2">
    <name type="scientific">Zosterops borbonicus</name>
    <dbReference type="NCBI Taxonomy" id="364589"/>
    <lineage>
        <taxon>Eukaryota</taxon>
        <taxon>Metazoa</taxon>
        <taxon>Chordata</taxon>
        <taxon>Craniata</taxon>
        <taxon>Vertebrata</taxon>
        <taxon>Euteleostomi</taxon>
        <taxon>Archelosauria</taxon>
        <taxon>Archosauria</taxon>
        <taxon>Dinosauria</taxon>
        <taxon>Saurischia</taxon>
        <taxon>Theropoda</taxon>
        <taxon>Coelurosauria</taxon>
        <taxon>Aves</taxon>
        <taxon>Neognathae</taxon>
        <taxon>Neoaves</taxon>
        <taxon>Telluraves</taxon>
        <taxon>Australaves</taxon>
        <taxon>Passeriformes</taxon>
        <taxon>Sylvioidea</taxon>
        <taxon>Zosteropidae</taxon>
        <taxon>Zosterops</taxon>
    </lineage>
</organism>
<dbReference type="AlphaFoldDB" id="A0A8K1D6K2"/>
<accession>A0A8K1D6K2</accession>
<evidence type="ECO:0000313" key="2">
    <source>
        <dbReference type="Proteomes" id="UP000796761"/>
    </source>
</evidence>
<dbReference type="Proteomes" id="UP000796761">
    <property type="component" value="Unassembled WGS sequence"/>
</dbReference>
<name>A0A8K1D6K2_9PASS</name>
<reference evidence="1" key="1">
    <citation type="submission" date="2019-04" db="EMBL/GenBank/DDBJ databases">
        <title>Genome assembly of Zosterops borbonicus 15179.</title>
        <authorList>
            <person name="Leroy T."/>
            <person name="Anselmetti Y."/>
            <person name="Tilak M.-K."/>
            <person name="Nabholz B."/>
        </authorList>
    </citation>
    <scope>NUCLEOTIDE SEQUENCE</scope>
    <source>
        <strain evidence="1">HGM_15179</strain>
        <tissue evidence="1">Muscle</tissue>
    </source>
</reference>